<keyword evidence="9" id="KW-1185">Reference proteome</keyword>
<evidence type="ECO:0000256" key="6">
    <source>
        <dbReference type="SAM" id="Phobius"/>
    </source>
</evidence>
<evidence type="ECO:0000313" key="8">
    <source>
        <dbReference type="EMBL" id="NUU17991.1"/>
    </source>
</evidence>
<dbReference type="EMBL" id="JABMCI010000066">
    <property type="protein sequence ID" value="NUU17991.1"/>
    <property type="molecule type" value="Genomic_DNA"/>
</dbReference>
<dbReference type="Pfam" id="PF10502">
    <property type="entry name" value="Peptidase_S26"/>
    <property type="match status" value="1"/>
</dbReference>
<keyword evidence="4 6" id="KW-0472">Membrane</keyword>
<evidence type="ECO:0000256" key="5">
    <source>
        <dbReference type="NCBIfam" id="TIGR02228"/>
    </source>
</evidence>
<feature type="domain" description="Peptidase S26" evidence="7">
    <location>
        <begin position="34"/>
        <end position="109"/>
    </location>
</feature>
<feature type="transmembrane region" description="Helical" evidence="6">
    <location>
        <begin position="225"/>
        <end position="242"/>
    </location>
</feature>
<dbReference type="CDD" id="cd06530">
    <property type="entry name" value="S26_SPase_I"/>
    <property type="match status" value="1"/>
</dbReference>
<dbReference type="GO" id="GO:0004252">
    <property type="term" value="F:serine-type endopeptidase activity"/>
    <property type="evidence" value="ECO:0007669"/>
    <property type="project" value="UniProtKB-UniRule"/>
</dbReference>
<evidence type="ECO:0000259" key="7">
    <source>
        <dbReference type="Pfam" id="PF10502"/>
    </source>
</evidence>
<keyword evidence="3 6" id="KW-1133">Transmembrane helix</keyword>
<sequence>MTTADRPDAVPAPAARTTRSVARWVGGTVSTLALLAVVVVALALIVVPLLLGATPYTVLTGSMRPTLPPGELVVTRPRPAADITLGDVITYQLRSNEPEVVTHRVVGVGSTSEGERTFITRGDANNLDDDPVRAVQVRGVVVYHVPYLGHLNSWVGVNRPGWLLKGVAAALILYGLVLVGGGLRDRLTRRHAALDATEPAPVPEPVLVHVAPAPPRTVRRPNDPVVVGLVVCAVSVVALAVARRSSAPRR</sequence>
<dbReference type="SUPFAM" id="SSF51306">
    <property type="entry name" value="LexA/Signal peptidase"/>
    <property type="match status" value="1"/>
</dbReference>
<dbReference type="RefSeq" id="WP_175347950.1">
    <property type="nucleotide sequence ID" value="NZ_JABMCI010000066.1"/>
</dbReference>
<protein>
    <recommendedName>
        <fullName evidence="5">Signal peptidase I</fullName>
        <ecNumber evidence="5">3.4.21.89</ecNumber>
    </recommendedName>
</protein>
<evidence type="ECO:0000256" key="4">
    <source>
        <dbReference type="ARBA" id="ARBA00023136"/>
    </source>
</evidence>
<keyword evidence="2 6" id="KW-0812">Transmembrane</keyword>
<organism evidence="8 9">
    <name type="scientific">Cellulomonas humilata</name>
    <dbReference type="NCBI Taxonomy" id="144055"/>
    <lineage>
        <taxon>Bacteria</taxon>
        <taxon>Bacillati</taxon>
        <taxon>Actinomycetota</taxon>
        <taxon>Actinomycetes</taxon>
        <taxon>Micrococcales</taxon>
        <taxon>Cellulomonadaceae</taxon>
        <taxon>Cellulomonas</taxon>
    </lineage>
</organism>
<dbReference type="Proteomes" id="UP000565724">
    <property type="component" value="Unassembled WGS sequence"/>
</dbReference>
<dbReference type="GO" id="GO:0009003">
    <property type="term" value="F:signal peptidase activity"/>
    <property type="evidence" value="ECO:0007669"/>
    <property type="project" value="UniProtKB-EC"/>
</dbReference>
<dbReference type="PANTHER" id="PTHR10806">
    <property type="entry name" value="SIGNAL PEPTIDASE COMPLEX CATALYTIC SUBUNIT SEC11"/>
    <property type="match status" value="1"/>
</dbReference>
<dbReference type="NCBIfam" id="TIGR02228">
    <property type="entry name" value="sigpep_I_arch"/>
    <property type="match status" value="1"/>
</dbReference>
<evidence type="ECO:0000256" key="1">
    <source>
        <dbReference type="ARBA" id="ARBA00004370"/>
    </source>
</evidence>
<gene>
    <name evidence="8" type="ORF">HP550_12095</name>
</gene>
<dbReference type="InterPro" id="IPR036286">
    <property type="entry name" value="LexA/Signal_pep-like_sf"/>
</dbReference>
<name>A0A7Y6DX00_9CELL</name>
<accession>A0A7Y6DX00</accession>
<feature type="transmembrane region" description="Helical" evidence="6">
    <location>
        <begin position="162"/>
        <end position="183"/>
    </location>
</feature>
<dbReference type="GO" id="GO:0016020">
    <property type="term" value="C:membrane"/>
    <property type="evidence" value="ECO:0007669"/>
    <property type="project" value="UniProtKB-SubCell"/>
</dbReference>
<dbReference type="AlphaFoldDB" id="A0A7Y6DX00"/>
<feature type="transmembrane region" description="Helical" evidence="6">
    <location>
        <begin position="32"/>
        <end position="54"/>
    </location>
</feature>
<comment type="caution">
    <text evidence="8">The sequence shown here is derived from an EMBL/GenBank/DDBJ whole genome shotgun (WGS) entry which is preliminary data.</text>
</comment>
<proteinExistence type="predicted"/>
<dbReference type="PANTHER" id="PTHR10806:SF6">
    <property type="entry name" value="SIGNAL PEPTIDASE COMPLEX CATALYTIC SUBUNIT SEC11"/>
    <property type="match status" value="1"/>
</dbReference>
<dbReference type="GO" id="GO:0006465">
    <property type="term" value="P:signal peptide processing"/>
    <property type="evidence" value="ECO:0007669"/>
    <property type="project" value="UniProtKB-UniRule"/>
</dbReference>
<dbReference type="EC" id="3.4.21.89" evidence="5"/>
<reference evidence="8 9" key="1">
    <citation type="submission" date="2020-05" db="EMBL/GenBank/DDBJ databases">
        <title>Genome Sequencing of Type Strains.</title>
        <authorList>
            <person name="Lemaire J.F."/>
            <person name="Inderbitzin P."/>
            <person name="Gregorio O.A."/>
            <person name="Collins S.B."/>
            <person name="Wespe N."/>
            <person name="Knight-Connoni V."/>
        </authorList>
    </citation>
    <scope>NUCLEOTIDE SEQUENCE [LARGE SCALE GENOMIC DNA]</scope>
    <source>
        <strain evidence="8 9">ATCC 25174</strain>
    </source>
</reference>
<comment type="subcellular location">
    <subcellularLocation>
        <location evidence="1">Membrane</location>
    </subcellularLocation>
</comment>
<dbReference type="InterPro" id="IPR001733">
    <property type="entry name" value="Peptidase_S26B"/>
</dbReference>
<dbReference type="InterPro" id="IPR019533">
    <property type="entry name" value="Peptidase_S26"/>
</dbReference>
<evidence type="ECO:0000313" key="9">
    <source>
        <dbReference type="Proteomes" id="UP000565724"/>
    </source>
</evidence>
<evidence type="ECO:0000256" key="2">
    <source>
        <dbReference type="ARBA" id="ARBA00022692"/>
    </source>
</evidence>
<evidence type="ECO:0000256" key="3">
    <source>
        <dbReference type="ARBA" id="ARBA00022989"/>
    </source>
</evidence>
<keyword evidence="8" id="KW-0378">Hydrolase</keyword>